<dbReference type="InterPro" id="IPR036291">
    <property type="entry name" value="NAD(P)-bd_dom_sf"/>
</dbReference>
<organism evidence="4 5">
    <name type="scientific">Podospora didyma</name>
    <dbReference type="NCBI Taxonomy" id="330526"/>
    <lineage>
        <taxon>Eukaryota</taxon>
        <taxon>Fungi</taxon>
        <taxon>Dikarya</taxon>
        <taxon>Ascomycota</taxon>
        <taxon>Pezizomycotina</taxon>
        <taxon>Sordariomycetes</taxon>
        <taxon>Sordariomycetidae</taxon>
        <taxon>Sordariales</taxon>
        <taxon>Podosporaceae</taxon>
        <taxon>Podospora</taxon>
    </lineage>
</organism>
<dbReference type="SMART" id="SM00829">
    <property type="entry name" value="PKS_ER"/>
    <property type="match status" value="1"/>
</dbReference>
<dbReference type="Proteomes" id="UP001285441">
    <property type="component" value="Unassembled WGS sequence"/>
</dbReference>
<reference evidence="4" key="1">
    <citation type="journal article" date="2023" name="Mol. Phylogenet. Evol.">
        <title>Genome-scale phylogeny and comparative genomics of the fungal order Sordariales.</title>
        <authorList>
            <person name="Hensen N."/>
            <person name="Bonometti L."/>
            <person name="Westerberg I."/>
            <person name="Brannstrom I.O."/>
            <person name="Guillou S."/>
            <person name="Cros-Aarteil S."/>
            <person name="Calhoun S."/>
            <person name="Haridas S."/>
            <person name="Kuo A."/>
            <person name="Mondo S."/>
            <person name="Pangilinan J."/>
            <person name="Riley R."/>
            <person name="LaButti K."/>
            <person name="Andreopoulos B."/>
            <person name="Lipzen A."/>
            <person name="Chen C."/>
            <person name="Yan M."/>
            <person name="Daum C."/>
            <person name="Ng V."/>
            <person name="Clum A."/>
            <person name="Steindorff A."/>
            <person name="Ohm R.A."/>
            <person name="Martin F."/>
            <person name="Silar P."/>
            <person name="Natvig D.O."/>
            <person name="Lalanne C."/>
            <person name="Gautier V."/>
            <person name="Ament-Velasquez S.L."/>
            <person name="Kruys A."/>
            <person name="Hutchinson M.I."/>
            <person name="Powell A.J."/>
            <person name="Barry K."/>
            <person name="Miller A.N."/>
            <person name="Grigoriev I.V."/>
            <person name="Debuchy R."/>
            <person name="Gladieux P."/>
            <person name="Hiltunen Thoren M."/>
            <person name="Johannesson H."/>
        </authorList>
    </citation>
    <scope>NUCLEOTIDE SEQUENCE</scope>
    <source>
        <strain evidence="4">CBS 232.78</strain>
    </source>
</reference>
<name>A0AAE0U6Y2_9PEZI</name>
<proteinExistence type="inferred from homology"/>
<comment type="caution">
    <text evidence="4">The sequence shown here is derived from an EMBL/GenBank/DDBJ whole genome shotgun (WGS) entry which is preliminary data.</text>
</comment>
<dbReference type="PANTHER" id="PTHR45348">
    <property type="entry name" value="HYPOTHETICAL OXIDOREDUCTASE (EUROFUNG)"/>
    <property type="match status" value="1"/>
</dbReference>
<sequence length="344" mass="35854">MQLLNSAAYIPSERAQLSVSDAPYPTCGDDELVIRAHAVAINPVDWKIQTYGGSFIPHYPTILGEDVAGKIIQVGSSLTHFFRPGQRVIGHASGLSHGAAYGAFQKYPVLKGSMVCVIPEDISYEDAVVLPLSISTAAVGLFWPETLGLKLGSPAKPYDTKFAGTLLVWGGSSSVGSSVIQLAWASGYAVVATASSSNIEYCKKLGAASVLDYHDPHVVSKLVSLLKGTENVGAYDAIGSEDTVGQCAAVLQALGGGRIASVGVTPTVGSGVEVVGIMASDIENDEPEVARRIWGSFVPSALKSGKLAPYPEALVIGEGLDDVQKGLDVQKKGVSAKKVVITLK</sequence>
<dbReference type="PANTHER" id="PTHR45348:SF2">
    <property type="entry name" value="ZINC-TYPE ALCOHOL DEHYDROGENASE-LIKE PROTEIN C2E1P3.01"/>
    <property type="match status" value="1"/>
</dbReference>
<keyword evidence="5" id="KW-1185">Reference proteome</keyword>
<dbReference type="InterPro" id="IPR020843">
    <property type="entry name" value="ER"/>
</dbReference>
<gene>
    <name evidence="4" type="ORF">B0H63DRAFT_388216</name>
</gene>
<dbReference type="Pfam" id="PF08240">
    <property type="entry name" value="ADH_N"/>
    <property type="match status" value="1"/>
</dbReference>
<dbReference type="Pfam" id="PF00107">
    <property type="entry name" value="ADH_zinc_N"/>
    <property type="match status" value="1"/>
</dbReference>
<dbReference type="SUPFAM" id="SSF51735">
    <property type="entry name" value="NAD(P)-binding Rossmann-fold domains"/>
    <property type="match status" value="1"/>
</dbReference>
<comment type="similarity">
    <text evidence="1">Belongs to the zinc-containing alcohol dehydrogenase family.</text>
</comment>
<dbReference type="CDD" id="cd08249">
    <property type="entry name" value="enoyl_reductase_like"/>
    <property type="match status" value="1"/>
</dbReference>
<dbReference type="Gene3D" id="3.40.50.720">
    <property type="entry name" value="NAD(P)-binding Rossmann-like Domain"/>
    <property type="match status" value="1"/>
</dbReference>
<dbReference type="EMBL" id="JAULSW010000001">
    <property type="protein sequence ID" value="KAK3392709.1"/>
    <property type="molecule type" value="Genomic_DNA"/>
</dbReference>
<dbReference type="Gene3D" id="3.90.180.10">
    <property type="entry name" value="Medium-chain alcohol dehydrogenases, catalytic domain"/>
    <property type="match status" value="1"/>
</dbReference>
<reference evidence="4" key="2">
    <citation type="submission" date="2023-06" db="EMBL/GenBank/DDBJ databases">
        <authorList>
            <consortium name="Lawrence Berkeley National Laboratory"/>
            <person name="Haridas S."/>
            <person name="Hensen N."/>
            <person name="Bonometti L."/>
            <person name="Westerberg I."/>
            <person name="Brannstrom I.O."/>
            <person name="Guillou S."/>
            <person name="Cros-Aarteil S."/>
            <person name="Calhoun S."/>
            <person name="Kuo A."/>
            <person name="Mondo S."/>
            <person name="Pangilinan J."/>
            <person name="Riley R."/>
            <person name="LaButti K."/>
            <person name="Andreopoulos B."/>
            <person name="Lipzen A."/>
            <person name="Chen C."/>
            <person name="Yanf M."/>
            <person name="Daum C."/>
            <person name="Ng V."/>
            <person name="Clum A."/>
            <person name="Steindorff A."/>
            <person name="Ohm R."/>
            <person name="Martin F."/>
            <person name="Silar P."/>
            <person name="Natvig D."/>
            <person name="Lalanne C."/>
            <person name="Gautier V."/>
            <person name="Ament-velasquez S.L."/>
            <person name="Kruys A."/>
            <person name="Hutchinson M.I."/>
            <person name="Powell A.J."/>
            <person name="Barry K."/>
            <person name="Miller A.N."/>
            <person name="Grigoriev I.V."/>
            <person name="Debuchy R."/>
            <person name="Gladieux P."/>
            <person name="Thoren M.H."/>
            <person name="Johannesson H."/>
        </authorList>
    </citation>
    <scope>NUCLEOTIDE SEQUENCE</scope>
    <source>
        <strain evidence="4">CBS 232.78</strain>
    </source>
</reference>
<dbReference type="GO" id="GO:0016651">
    <property type="term" value="F:oxidoreductase activity, acting on NAD(P)H"/>
    <property type="evidence" value="ECO:0007669"/>
    <property type="project" value="InterPro"/>
</dbReference>
<dbReference type="AlphaFoldDB" id="A0AAE0U6Y2"/>
<accession>A0AAE0U6Y2</accession>
<evidence type="ECO:0000256" key="1">
    <source>
        <dbReference type="ARBA" id="ARBA00008072"/>
    </source>
</evidence>
<dbReference type="SUPFAM" id="SSF50129">
    <property type="entry name" value="GroES-like"/>
    <property type="match status" value="1"/>
</dbReference>
<dbReference type="InterPro" id="IPR013154">
    <property type="entry name" value="ADH-like_N"/>
</dbReference>
<protein>
    <submittedName>
        <fullName evidence="4">Zinc-binding oxidoreductase CipB</fullName>
    </submittedName>
</protein>
<keyword evidence="2" id="KW-0560">Oxidoreductase</keyword>
<feature type="domain" description="Enoyl reductase (ER)" evidence="3">
    <location>
        <begin position="12"/>
        <end position="341"/>
    </location>
</feature>
<evidence type="ECO:0000256" key="2">
    <source>
        <dbReference type="ARBA" id="ARBA00023002"/>
    </source>
</evidence>
<dbReference type="InterPro" id="IPR013149">
    <property type="entry name" value="ADH-like_C"/>
</dbReference>
<evidence type="ECO:0000313" key="5">
    <source>
        <dbReference type="Proteomes" id="UP001285441"/>
    </source>
</evidence>
<evidence type="ECO:0000259" key="3">
    <source>
        <dbReference type="SMART" id="SM00829"/>
    </source>
</evidence>
<dbReference type="InterPro" id="IPR011032">
    <property type="entry name" value="GroES-like_sf"/>
</dbReference>
<dbReference type="InterPro" id="IPR047122">
    <property type="entry name" value="Trans-enoyl_RdTase-like"/>
</dbReference>
<evidence type="ECO:0000313" key="4">
    <source>
        <dbReference type="EMBL" id="KAK3392709.1"/>
    </source>
</evidence>